<dbReference type="SUPFAM" id="SSF53686">
    <property type="entry name" value="Tryptophan synthase beta subunit-like PLP-dependent enzymes"/>
    <property type="match status" value="1"/>
</dbReference>
<comment type="similarity">
    <text evidence="2">Belongs to the ACC deaminase/D-cysteine desulfhydrase family.</text>
</comment>
<dbReference type="OrthoDB" id="9801249at2"/>
<evidence type="ECO:0000313" key="8">
    <source>
        <dbReference type="Proteomes" id="UP000235116"/>
    </source>
</evidence>
<organism evidence="7 8">
    <name type="scientific">Ketobacter alkanivorans</name>
    <dbReference type="NCBI Taxonomy" id="1917421"/>
    <lineage>
        <taxon>Bacteria</taxon>
        <taxon>Pseudomonadati</taxon>
        <taxon>Pseudomonadota</taxon>
        <taxon>Gammaproteobacteria</taxon>
        <taxon>Pseudomonadales</taxon>
        <taxon>Ketobacteraceae</taxon>
        <taxon>Ketobacter</taxon>
    </lineage>
</organism>
<name>A0A2K9LGY1_9GAMM</name>
<dbReference type="PANTHER" id="PTHR43780:SF2">
    <property type="entry name" value="1-AMINOCYCLOPROPANE-1-CARBOXYLATE DEAMINASE-RELATED"/>
    <property type="match status" value="1"/>
</dbReference>
<evidence type="ECO:0000256" key="4">
    <source>
        <dbReference type="PIRSR" id="PIRSR006278-1"/>
    </source>
</evidence>
<protein>
    <recommendedName>
        <fullName evidence="6">Tryptophan synthase beta chain-like PALP domain-containing protein</fullName>
    </recommendedName>
</protein>
<proteinExistence type="inferred from homology"/>
<feature type="active site" description="Nucleophile" evidence="4">
    <location>
        <position position="93"/>
    </location>
</feature>
<dbReference type="KEGG" id="kak:Kalk_03290"/>
<dbReference type="PANTHER" id="PTHR43780">
    <property type="entry name" value="1-AMINOCYCLOPROPANE-1-CARBOXYLATE DEAMINASE-RELATED"/>
    <property type="match status" value="1"/>
</dbReference>
<evidence type="ECO:0000256" key="1">
    <source>
        <dbReference type="ARBA" id="ARBA00001933"/>
    </source>
</evidence>
<feature type="modified residue" description="N6-(pyridoxal phosphate)lysine" evidence="5">
    <location>
        <position position="66"/>
    </location>
</feature>
<dbReference type="Pfam" id="PF00291">
    <property type="entry name" value="PALP"/>
    <property type="match status" value="1"/>
</dbReference>
<evidence type="ECO:0000259" key="6">
    <source>
        <dbReference type="Pfam" id="PF00291"/>
    </source>
</evidence>
<gene>
    <name evidence="7" type="ORF">Kalk_03290</name>
</gene>
<dbReference type="EMBL" id="CP022684">
    <property type="protein sequence ID" value="AUM11503.1"/>
    <property type="molecule type" value="Genomic_DNA"/>
</dbReference>
<evidence type="ECO:0000256" key="3">
    <source>
        <dbReference type="ARBA" id="ARBA00022898"/>
    </source>
</evidence>
<dbReference type="PIRSF" id="PIRSF006278">
    <property type="entry name" value="ACCD_DCysDesulf"/>
    <property type="match status" value="1"/>
</dbReference>
<dbReference type="GO" id="GO:0019148">
    <property type="term" value="F:D-cysteine desulfhydrase activity"/>
    <property type="evidence" value="ECO:0007669"/>
    <property type="project" value="TreeGrafter"/>
</dbReference>
<keyword evidence="3 5" id="KW-0663">Pyridoxal phosphate</keyword>
<reference evidence="8" key="1">
    <citation type="submission" date="2017-08" db="EMBL/GenBank/DDBJ databases">
        <title>Direct submision.</title>
        <authorList>
            <person name="Kim S.-J."/>
            <person name="Rhee S.-K."/>
        </authorList>
    </citation>
    <scope>NUCLEOTIDE SEQUENCE [LARGE SCALE GENOMIC DNA]</scope>
    <source>
        <strain evidence="8">GI5</strain>
    </source>
</reference>
<accession>A0A2K9LGY1</accession>
<dbReference type="Proteomes" id="UP000235116">
    <property type="component" value="Chromosome"/>
</dbReference>
<evidence type="ECO:0000256" key="5">
    <source>
        <dbReference type="PIRSR" id="PIRSR006278-2"/>
    </source>
</evidence>
<evidence type="ECO:0000313" key="7">
    <source>
        <dbReference type="EMBL" id="AUM11503.1"/>
    </source>
</evidence>
<dbReference type="InterPro" id="IPR001926">
    <property type="entry name" value="TrpB-like_PALP"/>
</dbReference>
<dbReference type="Gene3D" id="3.40.50.1100">
    <property type="match status" value="2"/>
</dbReference>
<dbReference type="InterPro" id="IPR027278">
    <property type="entry name" value="ACCD_DCysDesulf"/>
</dbReference>
<dbReference type="RefSeq" id="WP_101892843.1">
    <property type="nucleotide sequence ID" value="NZ_CP022684.1"/>
</dbReference>
<feature type="domain" description="Tryptophan synthase beta chain-like PALP" evidence="6">
    <location>
        <begin position="46"/>
        <end position="311"/>
    </location>
</feature>
<keyword evidence="8" id="KW-1185">Reference proteome</keyword>
<dbReference type="AlphaFoldDB" id="A0A2K9LGY1"/>
<sequence>MLPHAPLTETIAAYESELDQLPVLSALGLRHELVVEPLPYKLFDAYGVQVDLVRADQLHPVISGNKWYKLKYNLLEAQRQGCHELLSFGGVWSNHLHALACLAAALKISAVGVVRGEEHDVATNPMLLEAARQGMTFEFVSRQRFRQLRDDPFAMASVGRYLIPEGGDNPLGVLGAASMVHCLRCDVSRYTHGAVAVGTGCTYAGLRLGLPSQVKLLGVSALKGAWMQRAIAEKMTQLNVPEASWLLSTQHHRGGFAAVDESLLSFITEFRDNTGVALEPVYTGKAMLALIDFIQQQIIPSGSRVLFIHSGGLQGLRGFKPPLEPNPDIPDE</sequence>
<dbReference type="InterPro" id="IPR036052">
    <property type="entry name" value="TrpB-like_PALP_sf"/>
</dbReference>
<evidence type="ECO:0000256" key="2">
    <source>
        <dbReference type="ARBA" id="ARBA00008639"/>
    </source>
</evidence>
<comment type="cofactor">
    <cofactor evidence="1">
        <name>pyridoxal 5'-phosphate</name>
        <dbReference type="ChEBI" id="CHEBI:597326"/>
    </cofactor>
</comment>